<dbReference type="Proteomes" id="UP000822476">
    <property type="component" value="Unassembled WGS sequence"/>
</dbReference>
<keyword evidence="5" id="KW-0406">Ion transport</keyword>
<evidence type="ECO:0000256" key="6">
    <source>
        <dbReference type="ARBA" id="ARBA00023136"/>
    </source>
</evidence>
<feature type="transmembrane region" description="Helical" evidence="9">
    <location>
        <begin position="12"/>
        <end position="40"/>
    </location>
</feature>
<comment type="subcellular location">
    <subcellularLocation>
        <location evidence="1">Membrane</location>
        <topology evidence="1">Multi-pass membrane protein</topology>
    </subcellularLocation>
</comment>
<protein>
    <submittedName>
        <fullName evidence="10">Uncharacterized protein</fullName>
    </submittedName>
</protein>
<evidence type="ECO:0000256" key="5">
    <source>
        <dbReference type="ARBA" id="ARBA00023065"/>
    </source>
</evidence>
<dbReference type="PANTHER" id="PTHR10258:SF8">
    <property type="entry name" value="CALCIUM-ACTIVATED POTASSIUM CHANNEL BK ALPHA SUBUNIT DOMAIN-CONTAINING PROTEIN"/>
    <property type="match status" value="1"/>
</dbReference>
<evidence type="ECO:0000313" key="11">
    <source>
        <dbReference type="Proteomes" id="UP000822476"/>
    </source>
</evidence>
<evidence type="ECO:0000256" key="9">
    <source>
        <dbReference type="SAM" id="Phobius"/>
    </source>
</evidence>
<accession>A0A8S9YF94</accession>
<dbReference type="GO" id="GO:0005513">
    <property type="term" value="P:detection of calcium ion"/>
    <property type="evidence" value="ECO:0007669"/>
    <property type="project" value="TreeGrafter"/>
</dbReference>
<evidence type="ECO:0000256" key="4">
    <source>
        <dbReference type="ARBA" id="ARBA00022989"/>
    </source>
</evidence>
<dbReference type="Pfam" id="PF03185">
    <property type="entry name" value="CaKB"/>
    <property type="match status" value="1"/>
</dbReference>
<keyword evidence="6 9" id="KW-0472">Membrane</keyword>
<keyword evidence="8" id="KW-0407">Ion channel</keyword>
<dbReference type="EMBL" id="JTDE01007081">
    <property type="protein sequence ID" value="KAF7241136.1"/>
    <property type="molecule type" value="Genomic_DNA"/>
</dbReference>
<proteinExistence type="predicted"/>
<keyword evidence="7" id="KW-0325">Glycoprotein</keyword>
<dbReference type="AlphaFoldDB" id="A0A8S9YF94"/>
<keyword evidence="4 9" id="KW-1133">Transmembrane helix</keyword>
<evidence type="ECO:0000256" key="3">
    <source>
        <dbReference type="ARBA" id="ARBA00022692"/>
    </source>
</evidence>
<reference evidence="10" key="1">
    <citation type="submission" date="2019-07" db="EMBL/GenBank/DDBJ databases">
        <title>Annotation for the trematode Paragonimus miyazaki's.</title>
        <authorList>
            <person name="Choi Y.-J."/>
        </authorList>
    </citation>
    <scope>NUCLEOTIDE SEQUENCE</scope>
    <source>
        <strain evidence="10">Japan</strain>
    </source>
</reference>
<keyword evidence="2" id="KW-0813">Transport</keyword>
<comment type="caution">
    <text evidence="10">The sequence shown here is derived from an EMBL/GenBank/DDBJ whole genome shotgun (WGS) entry which is preliminary data.</text>
</comment>
<keyword evidence="3 9" id="KW-0812">Transmembrane</keyword>
<keyword evidence="11" id="KW-1185">Reference proteome</keyword>
<evidence type="ECO:0000256" key="2">
    <source>
        <dbReference type="ARBA" id="ARBA00022448"/>
    </source>
</evidence>
<evidence type="ECO:0000256" key="7">
    <source>
        <dbReference type="ARBA" id="ARBA00023180"/>
    </source>
</evidence>
<dbReference type="GO" id="GO:0008076">
    <property type="term" value="C:voltage-gated potassium channel complex"/>
    <property type="evidence" value="ECO:0007669"/>
    <property type="project" value="TreeGrafter"/>
</dbReference>
<dbReference type="PANTHER" id="PTHR10258">
    <property type="entry name" value="CALCIUM-ACTIVATED POTASSIUM CHANNEL SUBUNIT BETA"/>
    <property type="match status" value="1"/>
</dbReference>
<organism evidence="10 11">
    <name type="scientific">Paragonimus skrjabini miyazakii</name>
    <dbReference type="NCBI Taxonomy" id="59628"/>
    <lineage>
        <taxon>Eukaryota</taxon>
        <taxon>Metazoa</taxon>
        <taxon>Spiralia</taxon>
        <taxon>Lophotrochozoa</taxon>
        <taxon>Platyhelminthes</taxon>
        <taxon>Trematoda</taxon>
        <taxon>Digenea</taxon>
        <taxon>Plagiorchiida</taxon>
        <taxon>Troglotremata</taxon>
        <taxon>Troglotrematidae</taxon>
        <taxon>Paragonimus</taxon>
    </lineage>
</organism>
<evidence type="ECO:0000256" key="1">
    <source>
        <dbReference type="ARBA" id="ARBA00004141"/>
    </source>
</evidence>
<gene>
    <name evidence="10" type="ORF">EG68_10997</name>
</gene>
<evidence type="ECO:0000256" key="8">
    <source>
        <dbReference type="ARBA" id="ARBA00023303"/>
    </source>
</evidence>
<feature type="transmembrane region" description="Helical" evidence="9">
    <location>
        <begin position="164"/>
        <end position="186"/>
    </location>
</feature>
<dbReference type="GO" id="GO:0015459">
    <property type="term" value="F:potassium channel regulator activity"/>
    <property type="evidence" value="ECO:0007669"/>
    <property type="project" value="TreeGrafter"/>
</dbReference>
<dbReference type="OrthoDB" id="6224119at2759"/>
<dbReference type="InterPro" id="IPR003930">
    <property type="entry name" value="K_chnl_Ca-activ_BK_bsu"/>
</dbReference>
<evidence type="ECO:0000313" key="10">
    <source>
        <dbReference type="EMBL" id="KAF7241136.1"/>
    </source>
</evidence>
<sequence>MCTNCETLTKISYIACSTLITAGFIIQCILVHLIVIPYLLEANFQQARCRSLSTTRVHEAVKCENRCTRDRQTRFECRRVKVLMWAGKRNKTTGLIFDNIVTYINYGSVGCATSSCYTKFTEFNLQDHWFFQKMNRKNTFTCFIYDAGDMNAILYKLYDDPLILFHSLFWPLSTMFFSGLALIIIWSRDRCIVWETDNTVIS</sequence>
<dbReference type="GO" id="GO:0015269">
    <property type="term" value="F:calcium-activated potassium channel activity"/>
    <property type="evidence" value="ECO:0007669"/>
    <property type="project" value="InterPro"/>
</dbReference>
<name>A0A8S9YF94_9TREM</name>